<protein>
    <submittedName>
        <fullName evidence="1">Uncharacterized protein</fullName>
    </submittedName>
</protein>
<proteinExistence type="predicted"/>
<accession>A0A195CWK0</accession>
<evidence type="ECO:0000313" key="1">
    <source>
        <dbReference type="EMBL" id="KYN04912.1"/>
    </source>
</evidence>
<dbReference type="AlphaFoldDB" id="A0A195CWK0"/>
<gene>
    <name evidence="1" type="ORF">ALC62_04297</name>
</gene>
<dbReference type="Proteomes" id="UP000078542">
    <property type="component" value="Unassembled WGS sequence"/>
</dbReference>
<dbReference type="EMBL" id="KQ977220">
    <property type="protein sequence ID" value="KYN04912.1"/>
    <property type="molecule type" value="Genomic_DNA"/>
</dbReference>
<name>A0A195CWK0_9HYME</name>
<sequence>MLSRNDDSELTANVRSDRQRNFGRIPTFCYVSAYEALQRAGLINPDWLIRPPSIITRARARGLRGFAGLSNGVKNSRPLKQKADCEVTA</sequence>
<reference evidence="1 2" key="1">
    <citation type="submission" date="2016-03" db="EMBL/GenBank/DDBJ databases">
        <title>Cyphomyrmex costatus WGS genome.</title>
        <authorList>
            <person name="Nygaard S."/>
            <person name="Hu H."/>
            <person name="Boomsma J."/>
            <person name="Zhang G."/>
        </authorList>
    </citation>
    <scope>NUCLEOTIDE SEQUENCE [LARGE SCALE GENOMIC DNA]</scope>
    <source>
        <strain evidence="1">MS0001</strain>
        <tissue evidence="1">Whole body</tissue>
    </source>
</reference>
<keyword evidence="2" id="KW-1185">Reference proteome</keyword>
<evidence type="ECO:0000313" key="2">
    <source>
        <dbReference type="Proteomes" id="UP000078542"/>
    </source>
</evidence>
<organism evidence="1 2">
    <name type="scientific">Cyphomyrmex costatus</name>
    <dbReference type="NCBI Taxonomy" id="456900"/>
    <lineage>
        <taxon>Eukaryota</taxon>
        <taxon>Metazoa</taxon>
        <taxon>Ecdysozoa</taxon>
        <taxon>Arthropoda</taxon>
        <taxon>Hexapoda</taxon>
        <taxon>Insecta</taxon>
        <taxon>Pterygota</taxon>
        <taxon>Neoptera</taxon>
        <taxon>Endopterygota</taxon>
        <taxon>Hymenoptera</taxon>
        <taxon>Apocrita</taxon>
        <taxon>Aculeata</taxon>
        <taxon>Formicoidea</taxon>
        <taxon>Formicidae</taxon>
        <taxon>Myrmicinae</taxon>
        <taxon>Cyphomyrmex</taxon>
    </lineage>
</organism>